<keyword evidence="2" id="KW-1185">Reference proteome</keyword>
<protein>
    <submittedName>
        <fullName evidence="1">Homeobox protein MSX-2</fullName>
    </submittedName>
</protein>
<proteinExistence type="predicted"/>
<evidence type="ECO:0000313" key="1">
    <source>
        <dbReference type="EMBL" id="TFK11448.1"/>
    </source>
</evidence>
<sequence length="187" mass="20384">MAISISNAETFSKVLPDSSSFERVFSFKAFESAAGDGNECDSSGCIAGNVILKKINNRTERALSEEMRHECKRPSVHLFLMEGDTLLGFIEELKHVLSLNKTTHASEQPCGRTLWLLCFIEDESSDQAYKGGMDDSYGRGQGHGIDGIPMALAPNPKGYTCADTILKSGKIGSQKGGSKLDYFHLLL</sequence>
<reference evidence="1 2" key="1">
    <citation type="submission" date="2019-04" db="EMBL/GenBank/DDBJ databases">
        <title>Draft genome of the big-headed turtle Platysternon megacephalum.</title>
        <authorList>
            <person name="Gong S."/>
        </authorList>
    </citation>
    <scope>NUCLEOTIDE SEQUENCE [LARGE SCALE GENOMIC DNA]</scope>
    <source>
        <strain evidence="1">DO16091913</strain>
        <tissue evidence="1">Muscle</tissue>
    </source>
</reference>
<keyword evidence="1" id="KW-0238">DNA-binding</keyword>
<gene>
    <name evidence="1" type="ORF">DR999_PMT05327</name>
</gene>
<dbReference type="Proteomes" id="UP000297703">
    <property type="component" value="Unassembled WGS sequence"/>
</dbReference>
<evidence type="ECO:0000313" key="2">
    <source>
        <dbReference type="Proteomes" id="UP000297703"/>
    </source>
</evidence>
<name>A0A4D9EWM7_9SAUR</name>
<dbReference type="GO" id="GO:0003677">
    <property type="term" value="F:DNA binding"/>
    <property type="evidence" value="ECO:0007669"/>
    <property type="project" value="UniProtKB-KW"/>
</dbReference>
<organism evidence="1 2">
    <name type="scientific">Platysternon megacephalum</name>
    <name type="common">big-headed turtle</name>
    <dbReference type="NCBI Taxonomy" id="55544"/>
    <lineage>
        <taxon>Eukaryota</taxon>
        <taxon>Metazoa</taxon>
        <taxon>Chordata</taxon>
        <taxon>Craniata</taxon>
        <taxon>Vertebrata</taxon>
        <taxon>Euteleostomi</taxon>
        <taxon>Archelosauria</taxon>
        <taxon>Testudinata</taxon>
        <taxon>Testudines</taxon>
        <taxon>Cryptodira</taxon>
        <taxon>Durocryptodira</taxon>
        <taxon>Testudinoidea</taxon>
        <taxon>Platysternidae</taxon>
        <taxon>Platysternon</taxon>
    </lineage>
</organism>
<comment type="caution">
    <text evidence="1">The sequence shown here is derived from an EMBL/GenBank/DDBJ whole genome shotgun (WGS) entry which is preliminary data.</text>
</comment>
<reference evidence="1 2" key="2">
    <citation type="submission" date="2019-04" db="EMBL/GenBank/DDBJ databases">
        <title>The genome sequence of big-headed turtle.</title>
        <authorList>
            <person name="Gong S."/>
        </authorList>
    </citation>
    <scope>NUCLEOTIDE SEQUENCE [LARGE SCALE GENOMIC DNA]</scope>
    <source>
        <strain evidence="1">DO16091913</strain>
        <tissue evidence="1">Muscle</tissue>
    </source>
</reference>
<accession>A0A4D9EWM7</accession>
<dbReference type="EMBL" id="QXTE01000032">
    <property type="protein sequence ID" value="TFK11448.1"/>
    <property type="molecule type" value="Genomic_DNA"/>
</dbReference>
<keyword evidence="1" id="KW-0371">Homeobox</keyword>
<dbReference type="AlphaFoldDB" id="A0A4D9EWM7"/>